<reference evidence="1 2" key="1">
    <citation type="submission" date="2018-01" db="EMBL/GenBank/DDBJ databases">
        <title>Whole genome sequencing of Histamine producing bacteria.</title>
        <authorList>
            <person name="Butler K."/>
        </authorList>
    </citation>
    <scope>NUCLEOTIDE SEQUENCE [LARGE SCALE GENOMIC DNA]</scope>
    <source>
        <strain evidence="1 2">JCM 12947</strain>
    </source>
</reference>
<protein>
    <submittedName>
        <fullName evidence="1">Uncharacterized protein</fullName>
    </submittedName>
</protein>
<sequence>MLLFYLTSNISCTAANSPSVLNFIPKLRSKTCQLHVFVRQIHQVKVTVPIIFSFGTNPQYLLSELLSRLSPKTK</sequence>
<name>A0A2T3JME9_9GAMM</name>
<accession>A0A2T3JME9</accession>
<dbReference type="Proteomes" id="UP000240987">
    <property type="component" value="Unassembled WGS sequence"/>
</dbReference>
<evidence type="ECO:0000313" key="2">
    <source>
        <dbReference type="Proteomes" id="UP000240987"/>
    </source>
</evidence>
<evidence type="ECO:0000313" key="1">
    <source>
        <dbReference type="EMBL" id="PSU50209.1"/>
    </source>
</evidence>
<organism evidence="1 2">
    <name type="scientific">Photobacterium frigidiphilum</name>
    <dbReference type="NCBI Taxonomy" id="264736"/>
    <lineage>
        <taxon>Bacteria</taxon>
        <taxon>Pseudomonadati</taxon>
        <taxon>Pseudomonadota</taxon>
        <taxon>Gammaproteobacteria</taxon>
        <taxon>Vibrionales</taxon>
        <taxon>Vibrionaceae</taxon>
        <taxon>Photobacterium</taxon>
    </lineage>
</organism>
<comment type="caution">
    <text evidence="1">The sequence shown here is derived from an EMBL/GenBank/DDBJ whole genome shotgun (WGS) entry which is preliminary data.</text>
</comment>
<dbReference type="EMBL" id="PYMJ01000004">
    <property type="protein sequence ID" value="PSU50209.1"/>
    <property type="molecule type" value="Genomic_DNA"/>
</dbReference>
<keyword evidence="2" id="KW-1185">Reference proteome</keyword>
<proteinExistence type="predicted"/>
<dbReference type="AlphaFoldDB" id="A0A2T3JME9"/>
<gene>
    <name evidence="1" type="ORF">C9J12_05610</name>
</gene>